<keyword evidence="2" id="KW-0614">Plasmid</keyword>
<dbReference type="Pfam" id="PF20213">
    <property type="entry name" value="DUF6573"/>
    <property type="match status" value="1"/>
</dbReference>
<evidence type="ECO:0000313" key="4">
    <source>
        <dbReference type="Proteomes" id="UP000245702"/>
    </source>
</evidence>
<dbReference type="Proteomes" id="UP000186950">
    <property type="component" value="Plasmid pSSP59"/>
</dbReference>
<dbReference type="EMBL" id="CP146992">
    <property type="protein sequence ID" value="WXA41863.1"/>
    <property type="molecule type" value="Genomic_DNA"/>
</dbReference>
<reference evidence="2" key="2">
    <citation type="submission" date="2024-03" db="EMBL/GenBank/DDBJ databases">
        <title>Complete genome sequence of Sporomusa sphaeroides DSM 2875T isolated from mud of the Leine river and Sporomusa ovata DSM 2662T isolated from sugar beet leaf silage.</title>
        <authorList>
            <person name="Boeer T."/>
            <person name="Lueschen A."/>
            <person name="Daniel R."/>
            <person name="Poehlein A."/>
        </authorList>
    </citation>
    <scope>NUCLEOTIDE SEQUENCE</scope>
    <source>
        <strain evidence="2">DSM 2875</strain>
        <plasmid evidence="2">pSSP59</plasmid>
    </source>
</reference>
<evidence type="ECO:0000313" key="3">
    <source>
        <dbReference type="Proteomes" id="UP000186950"/>
    </source>
</evidence>
<evidence type="ECO:0000313" key="1">
    <source>
        <dbReference type="EMBL" id="CVK21563.1"/>
    </source>
</evidence>
<reference evidence="1 4" key="1">
    <citation type="submission" date="2016-01" db="EMBL/GenBank/DDBJ databases">
        <authorList>
            <person name="Brown R."/>
        </authorList>
    </citation>
    <scope>NUCLEOTIDE SEQUENCE [LARGE SCALE GENOMIC DNA]</scope>
    <source>
        <strain evidence="1">Sporomusa sphaeroides DSM 2875</strain>
    </source>
</reference>
<name>A0A1U7M9Y2_9FIRM</name>
<keyword evidence="4" id="KW-1185">Reference proteome</keyword>
<protein>
    <submittedName>
        <fullName evidence="2">Uncharacterized protein</fullName>
    </submittedName>
</protein>
<dbReference type="EMBL" id="FCOW01000038">
    <property type="protein sequence ID" value="CVK21563.1"/>
    <property type="molecule type" value="Genomic_DNA"/>
</dbReference>
<sequence>MWETVASFYGREDAIQDGVLVDVTKTAREAGFKFPVAVTQALWNNYIIPHSTMNGQSEQERLWDVLYVAAQYAKYSKDDSMFFGIDFLMGTVIEQVDLKLLIFLGDRREPVITIMLQQED</sequence>
<geneLocation type="plasmid" evidence="2 3">
    <name>pSSP59</name>
</geneLocation>
<dbReference type="KEGG" id="ssph:SPSPH_046750"/>
<accession>A0A1U7M9Y2</accession>
<dbReference type="InterPro" id="IPR046480">
    <property type="entry name" value="DUF6573"/>
</dbReference>
<evidence type="ECO:0000313" key="2">
    <source>
        <dbReference type="EMBL" id="WXA41863.1"/>
    </source>
</evidence>
<organism evidence="2 3">
    <name type="scientific">Sporomusa sphaeroides DSM 2875</name>
    <dbReference type="NCBI Taxonomy" id="1337886"/>
    <lineage>
        <taxon>Bacteria</taxon>
        <taxon>Bacillati</taxon>
        <taxon>Bacillota</taxon>
        <taxon>Negativicutes</taxon>
        <taxon>Selenomonadales</taxon>
        <taxon>Sporomusaceae</taxon>
        <taxon>Sporomusa</taxon>
    </lineage>
</organism>
<dbReference type="RefSeq" id="WP_075758148.1">
    <property type="nucleotide sequence ID" value="NZ_CP146992.1"/>
</dbReference>
<dbReference type="OrthoDB" id="4556966at2"/>
<proteinExistence type="predicted"/>
<gene>
    <name evidence="2" type="ORF">SPSPH_046750</name>
    <name evidence="1" type="ORF">SSPH_04255</name>
</gene>
<dbReference type="Proteomes" id="UP000245702">
    <property type="component" value="Unassembled WGS sequence"/>
</dbReference>
<dbReference type="AlphaFoldDB" id="A0A1U7M9Y2"/>